<gene>
    <name evidence="1" type="ORF">K3G42_026758</name>
</gene>
<evidence type="ECO:0000313" key="2">
    <source>
        <dbReference type="Proteomes" id="UP000827872"/>
    </source>
</evidence>
<comment type="caution">
    <text evidence="1">The sequence shown here is derived from an EMBL/GenBank/DDBJ whole genome shotgun (WGS) entry which is preliminary data.</text>
</comment>
<name>A0ACB8EK84_9SAUR</name>
<proteinExistence type="predicted"/>
<accession>A0ACB8EK84</accession>
<dbReference type="EMBL" id="CM037616">
    <property type="protein sequence ID" value="KAH7992710.1"/>
    <property type="molecule type" value="Genomic_DNA"/>
</dbReference>
<protein>
    <submittedName>
        <fullName evidence="1">Uncharacterized protein</fullName>
    </submittedName>
</protein>
<sequence>MKQHRSTAAPSGFLQDEKEEEALSREPRALHFCSQGNLLHLQQQPLLLLMLWYAVRMRSTLELLHWLE</sequence>
<keyword evidence="2" id="KW-1185">Reference proteome</keyword>
<reference evidence="1" key="1">
    <citation type="submission" date="2021-08" db="EMBL/GenBank/DDBJ databases">
        <title>The first chromosome-level gecko genome reveals the dynamic sex chromosomes of Neotropical dwarf geckos (Sphaerodactylidae: Sphaerodactylus).</title>
        <authorList>
            <person name="Pinto B.J."/>
            <person name="Keating S.E."/>
            <person name="Gamble T."/>
        </authorList>
    </citation>
    <scope>NUCLEOTIDE SEQUENCE</scope>
    <source>
        <strain evidence="1">TG3544</strain>
    </source>
</reference>
<dbReference type="Proteomes" id="UP000827872">
    <property type="component" value="Linkage Group LG03"/>
</dbReference>
<evidence type="ECO:0000313" key="1">
    <source>
        <dbReference type="EMBL" id="KAH7992710.1"/>
    </source>
</evidence>
<organism evidence="1 2">
    <name type="scientific">Sphaerodactylus townsendi</name>
    <dbReference type="NCBI Taxonomy" id="933632"/>
    <lineage>
        <taxon>Eukaryota</taxon>
        <taxon>Metazoa</taxon>
        <taxon>Chordata</taxon>
        <taxon>Craniata</taxon>
        <taxon>Vertebrata</taxon>
        <taxon>Euteleostomi</taxon>
        <taxon>Lepidosauria</taxon>
        <taxon>Squamata</taxon>
        <taxon>Bifurcata</taxon>
        <taxon>Gekkota</taxon>
        <taxon>Sphaerodactylidae</taxon>
        <taxon>Sphaerodactylus</taxon>
    </lineage>
</organism>